<proteinExistence type="predicted"/>
<feature type="non-terminal residue" evidence="1">
    <location>
        <position position="1"/>
    </location>
</feature>
<comment type="caution">
    <text evidence="1">The sequence shown here is derived from an EMBL/GenBank/DDBJ whole genome shotgun (WGS) entry which is preliminary data.</text>
</comment>
<dbReference type="AlphaFoldDB" id="A0A3M7PIB7"/>
<dbReference type="Proteomes" id="UP000276133">
    <property type="component" value="Unassembled WGS sequence"/>
</dbReference>
<keyword evidence="2" id="KW-1185">Reference proteome</keyword>
<organism evidence="1 2">
    <name type="scientific">Brachionus plicatilis</name>
    <name type="common">Marine rotifer</name>
    <name type="synonym">Brachionus muelleri</name>
    <dbReference type="NCBI Taxonomy" id="10195"/>
    <lineage>
        <taxon>Eukaryota</taxon>
        <taxon>Metazoa</taxon>
        <taxon>Spiralia</taxon>
        <taxon>Gnathifera</taxon>
        <taxon>Rotifera</taxon>
        <taxon>Eurotatoria</taxon>
        <taxon>Monogononta</taxon>
        <taxon>Pseudotrocha</taxon>
        <taxon>Ploima</taxon>
        <taxon>Brachionidae</taxon>
        <taxon>Brachionus</taxon>
    </lineage>
</organism>
<accession>A0A3M7PIB7</accession>
<evidence type="ECO:0000313" key="2">
    <source>
        <dbReference type="Proteomes" id="UP000276133"/>
    </source>
</evidence>
<protein>
    <submittedName>
        <fullName evidence="1">Uncharacterized protein</fullName>
    </submittedName>
</protein>
<name>A0A3M7PIB7_BRAPC</name>
<reference evidence="1 2" key="1">
    <citation type="journal article" date="2018" name="Sci. Rep.">
        <title>Genomic signatures of local adaptation to the degree of environmental predictability in rotifers.</title>
        <authorList>
            <person name="Franch-Gras L."/>
            <person name="Hahn C."/>
            <person name="Garcia-Roger E.M."/>
            <person name="Carmona M.J."/>
            <person name="Serra M."/>
            <person name="Gomez A."/>
        </authorList>
    </citation>
    <scope>NUCLEOTIDE SEQUENCE [LARGE SCALE GENOMIC DNA]</scope>
    <source>
        <strain evidence="1">HYR1</strain>
    </source>
</reference>
<evidence type="ECO:0000313" key="1">
    <source>
        <dbReference type="EMBL" id="RMZ98407.1"/>
    </source>
</evidence>
<gene>
    <name evidence="1" type="ORF">BpHYR1_008799</name>
</gene>
<dbReference type="EMBL" id="REGN01010793">
    <property type="protein sequence ID" value="RMZ98407.1"/>
    <property type="molecule type" value="Genomic_DNA"/>
</dbReference>
<sequence length="268" mass="29643">FSPHSLTHLFPFTCSLLQSSKVFFTNANKCVGKKVRIIGHKVVPLAMPSHLVNIFVNELERLLAQHGIVVHFGQYVQLNAVVHAQTLDQVLATLDLERLDEILLSSYVQVEGDQSGLVGQVRRHYVVVVGLVEERLGARPRRRTGRLAGRARLGRLAAPAAPVKLAKVVRQQLAVVQVLVELFDVVVLVLVEPHLDPHQQPPVLLEELVLLVENGVLVDQLLEAPVVGLLKSIYSVLDVDVVVVVVHDGEHHLNFERLVRQSEPAPFG</sequence>